<feature type="modified residue" description="N6-(pyridoxal phosphate)lysine" evidence="5">
    <location>
        <position position="54"/>
    </location>
</feature>
<accession>A0A5C5ZNN2</accession>
<comment type="cofactor">
    <cofactor evidence="1">
        <name>pyridoxal 5'-phosphate</name>
        <dbReference type="ChEBI" id="CHEBI:597326"/>
    </cofactor>
</comment>
<dbReference type="SUPFAM" id="SSF53686">
    <property type="entry name" value="Tryptophan synthase beta subunit-like PLP-dependent enzymes"/>
    <property type="match status" value="1"/>
</dbReference>
<evidence type="ECO:0000256" key="2">
    <source>
        <dbReference type="ARBA" id="ARBA00008639"/>
    </source>
</evidence>
<gene>
    <name evidence="7" type="primary">cuyA</name>
    <name evidence="7" type="ORF">Mal64_22240</name>
</gene>
<evidence type="ECO:0000256" key="1">
    <source>
        <dbReference type="ARBA" id="ARBA00001933"/>
    </source>
</evidence>
<sequence length="334" mass="35131">MPATPEALDRLPRLRLGKLPTPLDEAPRLTRLLGGPRLLVKRDDLTGLATGGNKTRKLEFLVADAQAAGCDALITAGGPQSNHCRQTAAAAAIAGMECHLVLGGDDQPPIGNSLLDLLLGATLHWTPKERRNARMDELAEELRTAGKRPRVIPVGGSTPLGAVGYVAAMFELVGQLAERDLRVDHLLLATSSGGTQAGVVLGARLAGFTGKVTAISIDQVADADSDEKFIEGVCGMANGAAELLESEIRLTTDDFATNYNYLGGGYGVVGDPEREAIRLFAQSEGLLLGPVYTGRAAGAMIDLVRRGAFGEDETVLFWHTGDESALHAYAAELA</sequence>
<evidence type="ECO:0000259" key="6">
    <source>
        <dbReference type="Pfam" id="PF00291"/>
    </source>
</evidence>
<dbReference type="RefSeq" id="WP_146400044.1">
    <property type="nucleotide sequence ID" value="NZ_SJPQ01000002.1"/>
</dbReference>
<evidence type="ECO:0000313" key="8">
    <source>
        <dbReference type="Proteomes" id="UP000315440"/>
    </source>
</evidence>
<feature type="active site" description="Nucleophile" evidence="4">
    <location>
        <position position="81"/>
    </location>
</feature>
<dbReference type="EMBL" id="SJPQ01000002">
    <property type="protein sequence ID" value="TWT88736.1"/>
    <property type="molecule type" value="Genomic_DNA"/>
</dbReference>
<organism evidence="7 8">
    <name type="scientific">Pseudobythopirellula maris</name>
    <dbReference type="NCBI Taxonomy" id="2527991"/>
    <lineage>
        <taxon>Bacteria</taxon>
        <taxon>Pseudomonadati</taxon>
        <taxon>Planctomycetota</taxon>
        <taxon>Planctomycetia</taxon>
        <taxon>Pirellulales</taxon>
        <taxon>Lacipirellulaceae</taxon>
        <taxon>Pseudobythopirellula</taxon>
    </lineage>
</organism>
<proteinExistence type="inferred from homology"/>
<dbReference type="InterPro" id="IPR036052">
    <property type="entry name" value="TrpB-like_PALP_sf"/>
</dbReference>
<dbReference type="PANTHER" id="PTHR43780">
    <property type="entry name" value="1-AMINOCYCLOPROPANE-1-CARBOXYLATE DEAMINASE-RELATED"/>
    <property type="match status" value="1"/>
</dbReference>
<evidence type="ECO:0000256" key="5">
    <source>
        <dbReference type="PIRSR" id="PIRSR006278-2"/>
    </source>
</evidence>
<keyword evidence="7" id="KW-0456">Lyase</keyword>
<evidence type="ECO:0000256" key="3">
    <source>
        <dbReference type="ARBA" id="ARBA00022898"/>
    </source>
</evidence>
<dbReference type="PIRSF" id="PIRSF006278">
    <property type="entry name" value="ACCD_DCysDesulf"/>
    <property type="match status" value="1"/>
</dbReference>
<keyword evidence="8" id="KW-1185">Reference proteome</keyword>
<evidence type="ECO:0000313" key="7">
    <source>
        <dbReference type="EMBL" id="TWT88736.1"/>
    </source>
</evidence>
<dbReference type="Gene3D" id="3.40.50.1100">
    <property type="match status" value="2"/>
</dbReference>
<name>A0A5C5ZNN2_9BACT</name>
<dbReference type="AlphaFoldDB" id="A0A5C5ZNN2"/>
<dbReference type="InterPro" id="IPR001926">
    <property type="entry name" value="TrpB-like_PALP"/>
</dbReference>
<feature type="domain" description="Tryptophan synthase beta chain-like PALP" evidence="6">
    <location>
        <begin position="16"/>
        <end position="321"/>
    </location>
</feature>
<dbReference type="EC" id="4.4.1.25" evidence="7"/>
<comment type="caution">
    <text evidence="7">The sequence shown here is derived from an EMBL/GenBank/DDBJ whole genome shotgun (WGS) entry which is preliminary data.</text>
</comment>
<dbReference type="Pfam" id="PF00291">
    <property type="entry name" value="PALP"/>
    <property type="match status" value="1"/>
</dbReference>
<keyword evidence="3 5" id="KW-0663">Pyridoxal phosphate</keyword>
<dbReference type="GO" id="GO:0019148">
    <property type="term" value="F:D-cysteine desulfhydrase activity"/>
    <property type="evidence" value="ECO:0007669"/>
    <property type="project" value="TreeGrafter"/>
</dbReference>
<protein>
    <submittedName>
        <fullName evidence="7">L-cysteate sulfo-lyase</fullName>
        <ecNumber evidence="7">4.4.1.25</ecNumber>
    </submittedName>
</protein>
<comment type="similarity">
    <text evidence="2">Belongs to the ACC deaminase/D-cysteine desulfhydrase family.</text>
</comment>
<dbReference type="InterPro" id="IPR027278">
    <property type="entry name" value="ACCD_DCysDesulf"/>
</dbReference>
<dbReference type="Proteomes" id="UP000315440">
    <property type="component" value="Unassembled WGS sequence"/>
</dbReference>
<dbReference type="PANTHER" id="PTHR43780:SF2">
    <property type="entry name" value="1-AMINOCYCLOPROPANE-1-CARBOXYLATE DEAMINASE-RELATED"/>
    <property type="match status" value="1"/>
</dbReference>
<evidence type="ECO:0000256" key="4">
    <source>
        <dbReference type="PIRSR" id="PIRSR006278-1"/>
    </source>
</evidence>
<dbReference type="GO" id="GO:0034011">
    <property type="term" value="F:L-cysteate sulfo-lyase activity"/>
    <property type="evidence" value="ECO:0007669"/>
    <property type="project" value="UniProtKB-EC"/>
</dbReference>
<dbReference type="OrthoDB" id="9801249at2"/>
<reference evidence="7 8" key="1">
    <citation type="submission" date="2019-02" db="EMBL/GenBank/DDBJ databases">
        <title>Deep-cultivation of Planctomycetes and their phenomic and genomic characterization uncovers novel biology.</title>
        <authorList>
            <person name="Wiegand S."/>
            <person name="Jogler M."/>
            <person name="Boedeker C."/>
            <person name="Pinto D."/>
            <person name="Vollmers J."/>
            <person name="Rivas-Marin E."/>
            <person name="Kohn T."/>
            <person name="Peeters S.H."/>
            <person name="Heuer A."/>
            <person name="Rast P."/>
            <person name="Oberbeckmann S."/>
            <person name="Bunk B."/>
            <person name="Jeske O."/>
            <person name="Meyerdierks A."/>
            <person name="Storesund J.E."/>
            <person name="Kallscheuer N."/>
            <person name="Luecker S."/>
            <person name="Lage O.M."/>
            <person name="Pohl T."/>
            <person name="Merkel B.J."/>
            <person name="Hornburger P."/>
            <person name="Mueller R.-W."/>
            <person name="Bruemmer F."/>
            <person name="Labrenz M."/>
            <person name="Spormann A.M."/>
            <person name="Op Den Camp H."/>
            <person name="Overmann J."/>
            <person name="Amann R."/>
            <person name="Jetten M.S.M."/>
            <person name="Mascher T."/>
            <person name="Medema M.H."/>
            <person name="Devos D.P."/>
            <person name="Kaster A.-K."/>
            <person name="Ovreas L."/>
            <person name="Rohde M."/>
            <person name="Galperin M.Y."/>
            <person name="Jogler C."/>
        </authorList>
    </citation>
    <scope>NUCLEOTIDE SEQUENCE [LARGE SCALE GENOMIC DNA]</scope>
    <source>
        <strain evidence="7 8">Mal64</strain>
    </source>
</reference>